<dbReference type="GO" id="GO:0046872">
    <property type="term" value="F:metal ion binding"/>
    <property type="evidence" value="ECO:0007669"/>
    <property type="project" value="InterPro"/>
</dbReference>
<accession>A0AAE3GKC9</accession>
<dbReference type="NCBIfam" id="TIGR03083">
    <property type="entry name" value="maleylpyruvate isomerase family mycothiol-dependent enzyme"/>
    <property type="match status" value="1"/>
</dbReference>
<dbReference type="SUPFAM" id="SSF109854">
    <property type="entry name" value="DinB/YfiT-like putative metalloenzymes"/>
    <property type="match status" value="1"/>
</dbReference>
<dbReference type="NCBIfam" id="TIGR03086">
    <property type="entry name" value="TIGR03086 family metal-binding protein"/>
    <property type="match status" value="1"/>
</dbReference>
<dbReference type="Gene3D" id="1.20.120.450">
    <property type="entry name" value="dinb family like domain"/>
    <property type="match status" value="1"/>
</dbReference>
<dbReference type="EMBL" id="JAMTCK010000021">
    <property type="protein sequence ID" value="MCP2169862.1"/>
    <property type="molecule type" value="Genomic_DNA"/>
</dbReference>
<dbReference type="Proteomes" id="UP001206128">
    <property type="component" value="Unassembled WGS sequence"/>
</dbReference>
<dbReference type="InterPro" id="IPR024344">
    <property type="entry name" value="MDMPI_metal-binding"/>
</dbReference>
<name>A0AAE3GKC9_9PSEU</name>
<feature type="domain" description="Mycothiol-dependent maleylpyruvate isomerase metal-binding" evidence="1">
    <location>
        <begin position="9"/>
        <end position="128"/>
    </location>
</feature>
<evidence type="ECO:0000259" key="1">
    <source>
        <dbReference type="Pfam" id="PF11716"/>
    </source>
</evidence>
<organism evidence="2 3">
    <name type="scientific">Goodfellowiella coeruleoviolacea</name>
    <dbReference type="NCBI Taxonomy" id="334858"/>
    <lineage>
        <taxon>Bacteria</taxon>
        <taxon>Bacillati</taxon>
        <taxon>Actinomycetota</taxon>
        <taxon>Actinomycetes</taxon>
        <taxon>Pseudonocardiales</taxon>
        <taxon>Pseudonocardiaceae</taxon>
        <taxon>Goodfellowiella</taxon>
    </lineage>
</organism>
<proteinExistence type="predicted"/>
<keyword evidence="3" id="KW-1185">Reference proteome</keyword>
<gene>
    <name evidence="2" type="ORF">LX83_006748</name>
</gene>
<dbReference type="Pfam" id="PF11716">
    <property type="entry name" value="MDMPI_N"/>
    <property type="match status" value="1"/>
</dbReference>
<evidence type="ECO:0000313" key="2">
    <source>
        <dbReference type="EMBL" id="MCP2169862.1"/>
    </source>
</evidence>
<protein>
    <submittedName>
        <fullName evidence="2">TIGR03086 family protein</fullName>
    </submittedName>
</protein>
<dbReference type="InterPro" id="IPR034660">
    <property type="entry name" value="DinB/YfiT-like"/>
</dbReference>
<evidence type="ECO:0000313" key="3">
    <source>
        <dbReference type="Proteomes" id="UP001206128"/>
    </source>
</evidence>
<dbReference type="InterPro" id="IPR017520">
    <property type="entry name" value="CHP03086"/>
</dbReference>
<dbReference type="AlphaFoldDB" id="A0AAE3GKC9"/>
<dbReference type="InterPro" id="IPR017517">
    <property type="entry name" value="Maleyloyr_isom"/>
</dbReference>
<reference evidence="2" key="1">
    <citation type="submission" date="2022-06" db="EMBL/GenBank/DDBJ databases">
        <title>Genomic Encyclopedia of Archaeal and Bacterial Type Strains, Phase II (KMG-II): from individual species to whole genera.</title>
        <authorList>
            <person name="Goeker M."/>
        </authorList>
    </citation>
    <scope>NUCLEOTIDE SEQUENCE</scope>
    <source>
        <strain evidence="2">DSM 43935</strain>
    </source>
</reference>
<dbReference type="RefSeq" id="WP_253779304.1">
    <property type="nucleotide sequence ID" value="NZ_JAMTCK010000021.1"/>
</dbReference>
<comment type="caution">
    <text evidence="2">The sequence shown here is derived from an EMBL/GenBank/DDBJ whole genome shotgun (WGS) entry which is preliminary data.</text>
</comment>
<sequence>MNEIVARYRRALAGVTDIVHQVPADRWRAPSPCPGWTALHVLGHLIDGQHQVASLITGQGPRAPRQDPAEAVTGAPVPAWDATARHLLDLLASIDPAVEVPAHHGEATVEQLLATAVIEPLVHGWDLAQAAGIEVTLDAEAVQACLTAITPVAERFAATGMYAPPRPAAADASPQQRLLALLGREVARSPAH</sequence>